<dbReference type="SMART" id="SM00293">
    <property type="entry name" value="PWWP"/>
    <property type="match status" value="1"/>
</dbReference>
<dbReference type="Gene3D" id="1.10.720.50">
    <property type="entry name" value="PWWP, helical domain"/>
    <property type="match status" value="1"/>
</dbReference>
<evidence type="ECO:0000313" key="16">
    <source>
        <dbReference type="Proteomes" id="UP000694546"/>
    </source>
</evidence>
<dbReference type="InterPro" id="IPR011011">
    <property type="entry name" value="Znf_FYVE_PHD"/>
</dbReference>
<name>A0A8C5CS37_GADMO</name>
<evidence type="ECO:0000256" key="3">
    <source>
        <dbReference type="ARBA" id="ARBA00022491"/>
    </source>
</evidence>
<evidence type="ECO:0000256" key="10">
    <source>
        <dbReference type="ARBA" id="ARBA00023242"/>
    </source>
</evidence>
<evidence type="ECO:0000256" key="5">
    <source>
        <dbReference type="ARBA" id="ARBA00022679"/>
    </source>
</evidence>
<organism evidence="15 16">
    <name type="scientific">Gadus morhua</name>
    <name type="common">Atlantic cod</name>
    <dbReference type="NCBI Taxonomy" id="8049"/>
    <lineage>
        <taxon>Eukaryota</taxon>
        <taxon>Metazoa</taxon>
        <taxon>Chordata</taxon>
        <taxon>Craniata</taxon>
        <taxon>Vertebrata</taxon>
        <taxon>Euteleostomi</taxon>
        <taxon>Actinopterygii</taxon>
        <taxon>Neopterygii</taxon>
        <taxon>Teleostei</taxon>
        <taxon>Neoteleostei</taxon>
        <taxon>Acanthomorphata</taxon>
        <taxon>Zeiogadaria</taxon>
        <taxon>Gadariae</taxon>
        <taxon>Gadiformes</taxon>
        <taxon>Gadoidei</taxon>
        <taxon>Gadidae</taxon>
        <taxon>Gadus</taxon>
    </lineage>
</organism>
<dbReference type="Ensembl" id="ENSGMOT00000043903.1">
    <property type="protein sequence ID" value="ENSGMOP00000063990.1"/>
    <property type="gene ID" value="ENSGMOG00000015045.2"/>
</dbReference>
<dbReference type="CDD" id="cd20155">
    <property type="entry name" value="PWWP_DNMT3B"/>
    <property type="match status" value="1"/>
</dbReference>
<dbReference type="InterPro" id="IPR018117">
    <property type="entry name" value="C5_DNA_meth_AS"/>
</dbReference>
<protein>
    <recommendedName>
        <fullName evidence="2">DNA (cytosine-5-)-methyltransferase</fullName>
        <ecNumber evidence="2">2.1.1.37</ecNumber>
    </recommendedName>
</protein>
<evidence type="ECO:0000313" key="15">
    <source>
        <dbReference type="Ensembl" id="ENSGMOP00000063990.1"/>
    </source>
</evidence>
<keyword evidence="16" id="KW-1185">Reference proteome</keyword>
<dbReference type="GO" id="GO:0032259">
    <property type="term" value="P:methylation"/>
    <property type="evidence" value="ECO:0007669"/>
    <property type="project" value="UniProtKB-KW"/>
</dbReference>
<dbReference type="PANTHER" id="PTHR23068">
    <property type="entry name" value="DNA CYTOSINE-5- -METHYLTRANSFERASE 3-RELATED"/>
    <property type="match status" value="1"/>
</dbReference>
<feature type="active site" evidence="11">
    <location>
        <position position="558"/>
    </location>
</feature>
<keyword evidence="9" id="KW-0862">Zinc</keyword>
<dbReference type="Gene3D" id="2.30.30.140">
    <property type="match status" value="1"/>
</dbReference>
<dbReference type="PROSITE" id="PS51533">
    <property type="entry name" value="ADD"/>
    <property type="match status" value="1"/>
</dbReference>
<dbReference type="Proteomes" id="UP000694546">
    <property type="component" value="Chromosome 7"/>
</dbReference>
<evidence type="ECO:0000256" key="9">
    <source>
        <dbReference type="ARBA" id="ARBA00022833"/>
    </source>
</evidence>
<evidence type="ECO:0000256" key="1">
    <source>
        <dbReference type="ARBA" id="ARBA00004123"/>
    </source>
</evidence>
<dbReference type="SUPFAM" id="SSF63748">
    <property type="entry name" value="Tudor/PWWP/MBT"/>
    <property type="match status" value="1"/>
</dbReference>
<dbReference type="InterPro" id="IPR050390">
    <property type="entry name" value="C5-Methyltransferase"/>
</dbReference>
<dbReference type="Pfam" id="PF00855">
    <property type="entry name" value="PWWP"/>
    <property type="match status" value="1"/>
</dbReference>
<dbReference type="GO" id="GO:0005634">
    <property type="term" value="C:nucleus"/>
    <property type="evidence" value="ECO:0007669"/>
    <property type="project" value="UniProtKB-SubCell"/>
</dbReference>
<reference evidence="15" key="2">
    <citation type="submission" date="2025-09" db="UniProtKB">
        <authorList>
            <consortium name="Ensembl"/>
        </authorList>
    </citation>
    <scope>IDENTIFICATION</scope>
</reference>
<dbReference type="InterPro" id="IPR040552">
    <property type="entry name" value="DNMT3_ADD_GATA1-like"/>
</dbReference>
<dbReference type="InterPro" id="IPR049554">
    <property type="entry name" value="DNMT3_ADD_PHD"/>
</dbReference>
<comment type="subcellular location">
    <subcellularLocation>
        <location evidence="1">Nucleus</location>
    </subcellularLocation>
</comment>
<sequence length="697" mass="78323">MEADSKDSAQSTTTTSSSSQEPQAEYKVGAPHPFFTQRTQTKHKHITQHGAPTSDQTRPALLGFLSLHSKSVSFVKSAICLGNPLFWAGKGFCELEKKGQGSLGTGAGGVVKRCQNHSAHTPPNTLYIRFSFHCICLPMPVMKTAVGSDENREHHHDLVSSACSGSGEYGFVSIFDNKGFGIGELVWGKIKGFSWWPGMVVTWRATSKRQATHGMRWLQWFGDGKFSEVSADKLDSITAFPKFFNPSSYTKLASYRRAIFQALEMASIRAEQAFPVCTSDNPEDQVRPMLDWATGGFLPKGEDGLKPTHNAGEQGHFTSSICFRQNMVNEVLKNKQSIEEFCLSCGKTKAVTFHPLFEGGLCQACKDVYLEISYMYDDDGYQSYCTICCGGREVLLCGNANCCRCFCVDCLDILVGPGVSNSARYLDPWRCYMCQPLFSYGVLKRRHDWTLKLQEFFINDNGQEFEKPRIYAAVPAEQRRPIRVLSLFDGIATGYLVLRDLGFKVDQYVASEVCEDSISVGVVRHEGKIQYVHDVRNITRKNIEEWGPFDLVIGGSPCNDLSIVNPARKGLYEGTGRLFFEFYRLLSEARPKEGDNRPFFWMFENVVAMGVNDKRDISRFLECNPVMIDAIDVSAAHRARYFWGNLPCMNRIFGFPVHYTDVSNMGRSARQKLLGRSWSVPVIRHLFAPLKDYFACE</sequence>
<dbReference type="PROSITE" id="PS51679">
    <property type="entry name" value="SAM_MT_C5"/>
    <property type="match status" value="1"/>
</dbReference>
<dbReference type="InterPro" id="IPR000313">
    <property type="entry name" value="PWWP_dom"/>
</dbReference>
<evidence type="ECO:0000256" key="4">
    <source>
        <dbReference type="ARBA" id="ARBA00022603"/>
    </source>
</evidence>
<dbReference type="EC" id="2.1.1.37" evidence="2"/>
<dbReference type="PROSITE" id="PS50812">
    <property type="entry name" value="PWWP"/>
    <property type="match status" value="1"/>
</dbReference>
<feature type="region of interest" description="Disordered" evidence="12">
    <location>
        <begin position="1"/>
        <end position="26"/>
    </location>
</feature>
<dbReference type="Pfam" id="PF00145">
    <property type="entry name" value="DNA_methylase"/>
    <property type="match status" value="1"/>
</dbReference>
<dbReference type="SUPFAM" id="SSF57903">
    <property type="entry name" value="FYVE/PHD zinc finger"/>
    <property type="match status" value="1"/>
</dbReference>
<dbReference type="GO" id="GO:0003677">
    <property type="term" value="F:DNA binding"/>
    <property type="evidence" value="ECO:0007669"/>
    <property type="project" value="UniProtKB-KW"/>
</dbReference>
<dbReference type="GO" id="GO:0000122">
    <property type="term" value="P:negative regulation of transcription by RNA polymerase II"/>
    <property type="evidence" value="ECO:0007669"/>
    <property type="project" value="TreeGrafter"/>
</dbReference>
<dbReference type="Gene3D" id="3.40.50.150">
    <property type="entry name" value="Vaccinia Virus protein VP39"/>
    <property type="match status" value="1"/>
</dbReference>
<evidence type="ECO:0000256" key="6">
    <source>
        <dbReference type="ARBA" id="ARBA00022691"/>
    </source>
</evidence>
<keyword evidence="7" id="KW-0479">Metal-binding</keyword>
<evidence type="ECO:0000256" key="11">
    <source>
        <dbReference type="PROSITE-ProRule" id="PRU01016"/>
    </source>
</evidence>
<keyword evidence="8" id="KW-0863">Zinc-finger</keyword>
<dbReference type="GeneTree" id="ENSGT00940000156928"/>
<keyword evidence="5 11" id="KW-0808">Transferase</keyword>
<feature type="domain" description="PHD-type" evidence="14">
    <location>
        <begin position="330"/>
        <end position="462"/>
    </location>
</feature>
<reference evidence="15" key="1">
    <citation type="submission" date="2025-08" db="UniProtKB">
        <authorList>
            <consortium name="Ensembl"/>
        </authorList>
    </citation>
    <scope>IDENTIFICATION</scope>
</reference>
<proteinExistence type="inferred from homology"/>
<evidence type="ECO:0000259" key="13">
    <source>
        <dbReference type="PROSITE" id="PS50812"/>
    </source>
</evidence>
<dbReference type="GO" id="GO:0008270">
    <property type="term" value="F:zinc ion binding"/>
    <property type="evidence" value="ECO:0007669"/>
    <property type="project" value="UniProtKB-KW"/>
</dbReference>
<dbReference type="Pfam" id="PF21255">
    <property type="entry name" value="DNMT3_ADD_GATA1-like"/>
    <property type="match status" value="1"/>
</dbReference>
<dbReference type="PROSITE" id="PS00094">
    <property type="entry name" value="C5_MTASE_1"/>
    <property type="match status" value="1"/>
</dbReference>
<gene>
    <name evidence="15" type="primary">DNMT3B</name>
    <name evidence="15" type="synonym">LOC115546946</name>
</gene>
<keyword evidence="3" id="KW-0678">Repressor</keyword>
<evidence type="ECO:0000256" key="8">
    <source>
        <dbReference type="ARBA" id="ARBA00022771"/>
    </source>
</evidence>
<dbReference type="InterPro" id="IPR001525">
    <property type="entry name" value="C5_MeTfrase"/>
</dbReference>
<keyword evidence="6 11" id="KW-0949">S-adenosyl-L-methionine</keyword>
<dbReference type="Pfam" id="PF17980">
    <property type="entry name" value="ADD_DNMT3"/>
    <property type="match status" value="1"/>
</dbReference>
<comment type="similarity">
    <text evidence="11">Belongs to the class I-like SAM-binding methyltransferase superfamily. C5-methyltransferase family.</text>
</comment>
<dbReference type="AlphaFoldDB" id="A0A8C5CS37"/>
<evidence type="ECO:0000259" key="14">
    <source>
        <dbReference type="PROSITE" id="PS51533"/>
    </source>
</evidence>
<evidence type="ECO:0000256" key="2">
    <source>
        <dbReference type="ARBA" id="ARBA00011975"/>
    </source>
</evidence>
<dbReference type="SUPFAM" id="SSF53335">
    <property type="entry name" value="S-adenosyl-L-methionine-dependent methyltransferases"/>
    <property type="match status" value="1"/>
</dbReference>
<keyword evidence="10" id="KW-0539">Nucleus</keyword>
<dbReference type="InterPro" id="IPR025766">
    <property type="entry name" value="ADD"/>
</dbReference>
<accession>A0A8C5CS37</accession>
<evidence type="ECO:0000256" key="12">
    <source>
        <dbReference type="SAM" id="MobiDB-lite"/>
    </source>
</evidence>
<evidence type="ECO:0000256" key="7">
    <source>
        <dbReference type="ARBA" id="ARBA00022723"/>
    </source>
</evidence>
<dbReference type="PANTHER" id="PTHR23068:SF9">
    <property type="entry name" value="DNA (CYTOSINE-5)-METHYLTRANSFERASE 3B"/>
    <property type="match status" value="1"/>
</dbReference>
<dbReference type="GO" id="GO:0051718">
    <property type="term" value="F:DNA (cytosine-5-)-methyltransferase activity, acting on CpG substrates"/>
    <property type="evidence" value="ECO:0007669"/>
    <property type="project" value="TreeGrafter"/>
</dbReference>
<keyword evidence="4 11" id="KW-0489">Methyltransferase</keyword>
<feature type="domain" description="PWWP" evidence="13">
    <location>
        <begin position="182"/>
        <end position="240"/>
    </location>
</feature>
<dbReference type="InterPro" id="IPR029063">
    <property type="entry name" value="SAM-dependent_MTases_sf"/>
</dbReference>